<keyword evidence="1" id="KW-1133">Transmembrane helix</keyword>
<feature type="transmembrane region" description="Helical" evidence="1">
    <location>
        <begin position="108"/>
        <end position="128"/>
    </location>
</feature>
<name>A0A0G0YB77_9BACT</name>
<evidence type="ECO:0000313" key="3">
    <source>
        <dbReference type="Proteomes" id="UP000033930"/>
    </source>
</evidence>
<sequence>MQNKAQNILSKCLCVLGWSLIGIYFLYLLITTLASGINELGIASGIIFFLFCMILGFGYFLKKDSVISKNIALIYLWNACLIAILFLVFLILLLFIEINDESAGEIYMTIFVGVPIFLASLLFHGYLLRRFYRDEKKKRSMKKDILAGVGVLASIFILIFFAILIVGYFGDKDTEEKDQLIYQENAVTEDSVEAIQSIIDRRNEWSIGLAFISLPEEYYDKLYDYTEIYDEQNDYLKALKSSEDTAIPSSDYAEFVIFRSSTNASDVHCIVETTETSMAVFQTVYFLQYKNGEIKNVSSDVFSIVDMNTLMQNSNTSIKYKRPDLVDQGLETNYYIQLPREGDTIKFVQYNTGETIYEIEWDGENFTVVD</sequence>
<keyword evidence="1" id="KW-0812">Transmembrane</keyword>
<feature type="transmembrane region" description="Helical" evidence="1">
    <location>
        <begin position="149"/>
        <end position="170"/>
    </location>
</feature>
<dbReference type="AlphaFoldDB" id="A0A0G0YB77"/>
<dbReference type="EMBL" id="LCAW01000028">
    <property type="protein sequence ID" value="KKR97557.1"/>
    <property type="molecule type" value="Genomic_DNA"/>
</dbReference>
<dbReference type="Proteomes" id="UP000033930">
    <property type="component" value="Unassembled WGS sequence"/>
</dbReference>
<proteinExistence type="predicted"/>
<accession>A0A0G0YB77</accession>
<evidence type="ECO:0000256" key="1">
    <source>
        <dbReference type="SAM" id="Phobius"/>
    </source>
</evidence>
<reference evidence="2 3" key="1">
    <citation type="journal article" date="2015" name="Nature">
        <title>rRNA introns, odd ribosomes, and small enigmatic genomes across a large radiation of phyla.</title>
        <authorList>
            <person name="Brown C.T."/>
            <person name="Hug L.A."/>
            <person name="Thomas B.C."/>
            <person name="Sharon I."/>
            <person name="Castelle C.J."/>
            <person name="Singh A."/>
            <person name="Wilkins M.J."/>
            <person name="Williams K.H."/>
            <person name="Banfield J.F."/>
        </authorList>
    </citation>
    <scope>NUCLEOTIDE SEQUENCE [LARGE SCALE GENOMIC DNA]</scope>
</reference>
<gene>
    <name evidence="2" type="ORF">UU50_C0028G0006</name>
</gene>
<feature type="transmembrane region" description="Helical" evidence="1">
    <location>
        <begin position="12"/>
        <end position="34"/>
    </location>
</feature>
<comment type="caution">
    <text evidence="2">The sequence shown here is derived from an EMBL/GenBank/DDBJ whole genome shotgun (WGS) entry which is preliminary data.</text>
</comment>
<keyword evidence="1" id="KW-0472">Membrane</keyword>
<protein>
    <submittedName>
        <fullName evidence="2">Uncharacterized protein</fullName>
    </submittedName>
</protein>
<evidence type="ECO:0000313" key="2">
    <source>
        <dbReference type="EMBL" id="KKR97557.1"/>
    </source>
</evidence>
<organism evidence="2 3">
    <name type="scientific">Candidatus Uhrbacteria bacterium GW2011_GWC1_41_20</name>
    <dbReference type="NCBI Taxonomy" id="1618983"/>
    <lineage>
        <taxon>Bacteria</taxon>
        <taxon>Candidatus Uhriibacteriota</taxon>
    </lineage>
</organism>
<feature type="transmembrane region" description="Helical" evidence="1">
    <location>
        <begin position="73"/>
        <end position="96"/>
    </location>
</feature>
<feature type="transmembrane region" description="Helical" evidence="1">
    <location>
        <begin position="40"/>
        <end position="61"/>
    </location>
</feature>